<dbReference type="PANTHER" id="PTHR48267:SF1">
    <property type="entry name" value="BILIRUBIN OXIDASE"/>
    <property type="match status" value="1"/>
</dbReference>
<dbReference type="Gene3D" id="2.60.40.420">
    <property type="entry name" value="Cupredoxins - blue copper proteins"/>
    <property type="match status" value="2"/>
</dbReference>
<feature type="domain" description="Plastocyanin-like" evidence="1">
    <location>
        <begin position="190"/>
        <end position="297"/>
    </location>
</feature>
<dbReference type="GO" id="GO:0005507">
    <property type="term" value="F:copper ion binding"/>
    <property type="evidence" value="ECO:0007669"/>
    <property type="project" value="InterPro"/>
</dbReference>
<dbReference type="AlphaFoldDB" id="A0A3B0TE12"/>
<feature type="non-terminal residue" evidence="3">
    <location>
        <position position="367"/>
    </location>
</feature>
<dbReference type="EMBL" id="UOEO01000057">
    <property type="protein sequence ID" value="VAW16745.1"/>
    <property type="molecule type" value="Genomic_DNA"/>
</dbReference>
<dbReference type="PANTHER" id="PTHR48267">
    <property type="entry name" value="CUPREDOXIN SUPERFAMILY PROTEIN"/>
    <property type="match status" value="1"/>
</dbReference>
<evidence type="ECO:0000259" key="2">
    <source>
        <dbReference type="Pfam" id="PF07732"/>
    </source>
</evidence>
<reference evidence="3" key="1">
    <citation type="submission" date="2018-06" db="EMBL/GenBank/DDBJ databases">
        <authorList>
            <person name="Zhirakovskaya E."/>
        </authorList>
    </citation>
    <scope>NUCLEOTIDE SEQUENCE</scope>
</reference>
<feature type="domain" description="Plastocyanin-like" evidence="2">
    <location>
        <begin position="65"/>
        <end position="173"/>
    </location>
</feature>
<dbReference type="InterPro" id="IPR045087">
    <property type="entry name" value="Cu-oxidase_fam"/>
</dbReference>
<name>A0A3B0TE12_9ZZZZ</name>
<proteinExistence type="predicted"/>
<evidence type="ECO:0000313" key="3">
    <source>
        <dbReference type="EMBL" id="VAW16745.1"/>
    </source>
</evidence>
<accession>A0A3B0TE12</accession>
<dbReference type="InterPro" id="IPR011707">
    <property type="entry name" value="Cu-oxidase-like_N"/>
</dbReference>
<dbReference type="InterPro" id="IPR001117">
    <property type="entry name" value="Cu-oxidase_2nd"/>
</dbReference>
<protein>
    <submittedName>
        <fullName evidence="3">Blue copper oxidase CueO</fullName>
    </submittedName>
</protein>
<organism evidence="3">
    <name type="scientific">hydrothermal vent metagenome</name>
    <dbReference type="NCBI Taxonomy" id="652676"/>
    <lineage>
        <taxon>unclassified sequences</taxon>
        <taxon>metagenomes</taxon>
        <taxon>ecological metagenomes</taxon>
    </lineage>
</organism>
<dbReference type="InterPro" id="IPR008972">
    <property type="entry name" value="Cupredoxin"/>
</dbReference>
<dbReference type="SUPFAM" id="SSF49503">
    <property type="entry name" value="Cupredoxins"/>
    <property type="match status" value="2"/>
</dbReference>
<gene>
    <name evidence="3" type="ORF">MNBD_ALPHA12-1136</name>
</gene>
<dbReference type="Pfam" id="PF07732">
    <property type="entry name" value="Cu-oxidase_3"/>
    <property type="match status" value="1"/>
</dbReference>
<sequence length="367" mass="38966">MKRRSFLLGSGAAIGLAGTAAYGLSTSQIIKPQRLAKRSPLAFPPHIDARSSGEFSINAQRGITNFVPGAPSQTLGFSQSYLGPVVRVAANGTTAAKVSNELPFAVTSHWHGLIIPGDQDGGPHQLIDPGTTWSPELTINQDPAMTWFHSHVHGETATQVYAGLAGVMILDDGKDAERGLPEDYGVDDLVLVIQDKFLDGAGKLAYNSSMQSRMGGFIGNTLLVNGQVDAVASVPSSMVRLRLLNASNASFHVLEFSDGRDFYIVATDSGYLTKPVAVKRLRFSPGERVQVLVDFSDGNETVLLSSEETPMDASGFMGAIRRTTSALAGKTPVLAFQTDQSLSAKIRDIPNSLDGEVYTGGAQIAKT</sequence>
<evidence type="ECO:0000259" key="1">
    <source>
        <dbReference type="Pfam" id="PF00394"/>
    </source>
</evidence>
<dbReference type="Pfam" id="PF00394">
    <property type="entry name" value="Cu-oxidase"/>
    <property type="match status" value="1"/>
</dbReference>